<evidence type="ECO:0000256" key="4">
    <source>
        <dbReference type="ARBA" id="ARBA00022475"/>
    </source>
</evidence>
<feature type="transmembrane region" description="Helical" evidence="13">
    <location>
        <begin position="42"/>
        <end position="61"/>
    </location>
</feature>
<evidence type="ECO:0000256" key="6">
    <source>
        <dbReference type="ARBA" id="ARBA00022692"/>
    </source>
</evidence>
<dbReference type="AlphaFoldDB" id="A0A7W9EM56"/>
<comment type="similarity">
    <text evidence="12">Belongs to the cytochrome b561 family.</text>
</comment>
<dbReference type="InterPro" id="IPR016174">
    <property type="entry name" value="Di-haem_cyt_TM"/>
</dbReference>
<comment type="caution">
    <text evidence="15">The sequence shown here is derived from an EMBL/GenBank/DDBJ whole genome shotgun (WGS) entry which is preliminary data.</text>
</comment>
<dbReference type="GO" id="GO:0020037">
    <property type="term" value="F:heme binding"/>
    <property type="evidence" value="ECO:0007669"/>
    <property type="project" value="TreeGrafter"/>
</dbReference>
<feature type="domain" description="Cytochrome b561 bacterial/Ni-hydrogenase" evidence="14">
    <location>
        <begin position="7"/>
        <end position="168"/>
    </location>
</feature>
<keyword evidence="7" id="KW-0479">Metal-binding</keyword>
<evidence type="ECO:0000256" key="2">
    <source>
        <dbReference type="ARBA" id="ARBA00004651"/>
    </source>
</evidence>
<evidence type="ECO:0000256" key="7">
    <source>
        <dbReference type="ARBA" id="ARBA00022723"/>
    </source>
</evidence>
<keyword evidence="16" id="KW-1185">Reference proteome</keyword>
<evidence type="ECO:0000256" key="5">
    <source>
        <dbReference type="ARBA" id="ARBA00022617"/>
    </source>
</evidence>
<dbReference type="SUPFAM" id="SSF81342">
    <property type="entry name" value="Transmembrane di-heme cytochromes"/>
    <property type="match status" value="1"/>
</dbReference>
<dbReference type="GO" id="GO:0009055">
    <property type="term" value="F:electron transfer activity"/>
    <property type="evidence" value="ECO:0007669"/>
    <property type="project" value="InterPro"/>
</dbReference>
<dbReference type="GO" id="GO:0022904">
    <property type="term" value="P:respiratory electron transport chain"/>
    <property type="evidence" value="ECO:0007669"/>
    <property type="project" value="InterPro"/>
</dbReference>
<proteinExistence type="inferred from homology"/>
<comment type="cofactor">
    <cofactor evidence="1">
        <name>heme b</name>
        <dbReference type="ChEBI" id="CHEBI:60344"/>
    </cofactor>
</comment>
<keyword evidence="8" id="KW-0249">Electron transport</keyword>
<dbReference type="InterPro" id="IPR011577">
    <property type="entry name" value="Cyt_b561_bac/Ni-Hgenase"/>
</dbReference>
<dbReference type="GO" id="GO:0005886">
    <property type="term" value="C:plasma membrane"/>
    <property type="evidence" value="ECO:0007669"/>
    <property type="project" value="UniProtKB-SubCell"/>
</dbReference>
<evidence type="ECO:0000256" key="1">
    <source>
        <dbReference type="ARBA" id="ARBA00001970"/>
    </source>
</evidence>
<evidence type="ECO:0000256" key="13">
    <source>
        <dbReference type="SAM" id="Phobius"/>
    </source>
</evidence>
<keyword evidence="11 13" id="KW-0472">Membrane</keyword>
<feature type="transmembrane region" description="Helical" evidence="13">
    <location>
        <begin position="12"/>
        <end position="30"/>
    </location>
</feature>
<accession>A0A7W9EM56</accession>
<keyword evidence="4" id="KW-1003">Cell membrane</keyword>
<name>A0A7W9EM56_9HYPH</name>
<gene>
    <name evidence="15" type="ORF">FHS76_002960</name>
</gene>
<keyword evidence="3" id="KW-0813">Transport</keyword>
<organism evidence="15 16">
    <name type="scientific">Brucella daejeonensis</name>
    <dbReference type="NCBI Taxonomy" id="659015"/>
    <lineage>
        <taxon>Bacteria</taxon>
        <taxon>Pseudomonadati</taxon>
        <taxon>Pseudomonadota</taxon>
        <taxon>Alphaproteobacteria</taxon>
        <taxon>Hyphomicrobiales</taxon>
        <taxon>Brucellaceae</taxon>
        <taxon>Brucella/Ochrobactrum group</taxon>
        <taxon>Brucella</taxon>
    </lineage>
</organism>
<evidence type="ECO:0000256" key="3">
    <source>
        <dbReference type="ARBA" id="ARBA00022448"/>
    </source>
</evidence>
<evidence type="ECO:0000313" key="15">
    <source>
        <dbReference type="EMBL" id="MBB5703064.1"/>
    </source>
</evidence>
<dbReference type="InterPro" id="IPR052168">
    <property type="entry name" value="Cytochrome_b561_oxidase"/>
</dbReference>
<dbReference type="PANTHER" id="PTHR30529">
    <property type="entry name" value="CYTOCHROME B561"/>
    <property type="match status" value="1"/>
</dbReference>
<feature type="transmembrane region" description="Helical" evidence="13">
    <location>
        <begin position="73"/>
        <end position="95"/>
    </location>
</feature>
<evidence type="ECO:0000256" key="10">
    <source>
        <dbReference type="ARBA" id="ARBA00023004"/>
    </source>
</evidence>
<sequence>MPHNPERYSKSMVVVHWLTVLLILGAWFTSMGGRRMVENPPLLHFSLGLAVLVLVLPRFLLRLAGGAPKESPAKGLLAVAAKAGHAVLYLFLIALPLSGWYAASRIGVPISFFGLSVPAITAPVQGAPGLIADLHENAGTIILYLAGLHALMAIWHQFVLRDGTLQRMSLR</sequence>
<reference evidence="15 16" key="1">
    <citation type="submission" date="2020-08" db="EMBL/GenBank/DDBJ databases">
        <title>Genomic Encyclopedia of Type Strains, Phase IV (KMG-IV): sequencing the most valuable type-strain genomes for metagenomic binning, comparative biology and taxonomic classification.</title>
        <authorList>
            <person name="Goeker M."/>
        </authorList>
    </citation>
    <scope>NUCLEOTIDE SEQUENCE [LARGE SCALE GENOMIC DNA]</scope>
    <source>
        <strain evidence="15 16">DSM 26944</strain>
    </source>
</reference>
<keyword evidence="10" id="KW-0408">Iron</keyword>
<dbReference type="RefSeq" id="WP_183653999.1">
    <property type="nucleotide sequence ID" value="NZ_JACIJG010000011.1"/>
</dbReference>
<evidence type="ECO:0000313" key="16">
    <source>
        <dbReference type="Proteomes" id="UP000555546"/>
    </source>
</evidence>
<dbReference type="EMBL" id="JACIJG010000011">
    <property type="protein sequence ID" value="MBB5703064.1"/>
    <property type="molecule type" value="Genomic_DNA"/>
</dbReference>
<comment type="subcellular location">
    <subcellularLocation>
        <location evidence="2">Cell membrane</location>
        <topology evidence="2">Multi-pass membrane protein</topology>
    </subcellularLocation>
</comment>
<evidence type="ECO:0000256" key="12">
    <source>
        <dbReference type="ARBA" id="ARBA00037975"/>
    </source>
</evidence>
<evidence type="ECO:0000256" key="8">
    <source>
        <dbReference type="ARBA" id="ARBA00022982"/>
    </source>
</evidence>
<feature type="transmembrane region" description="Helical" evidence="13">
    <location>
        <begin position="141"/>
        <end position="160"/>
    </location>
</feature>
<keyword evidence="5" id="KW-0349">Heme</keyword>
<keyword evidence="6 13" id="KW-0812">Transmembrane</keyword>
<dbReference type="Pfam" id="PF01292">
    <property type="entry name" value="Ni_hydr_CYTB"/>
    <property type="match status" value="1"/>
</dbReference>
<dbReference type="GO" id="GO:0046872">
    <property type="term" value="F:metal ion binding"/>
    <property type="evidence" value="ECO:0007669"/>
    <property type="project" value="UniProtKB-KW"/>
</dbReference>
<evidence type="ECO:0000256" key="11">
    <source>
        <dbReference type="ARBA" id="ARBA00023136"/>
    </source>
</evidence>
<protein>
    <submittedName>
        <fullName evidence="15">Cytochrome b561</fullName>
    </submittedName>
</protein>
<keyword evidence="9 13" id="KW-1133">Transmembrane helix</keyword>
<dbReference type="Proteomes" id="UP000555546">
    <property type="component" value="Unassembled WGS sequence"/>
</dbReference>
<evidence type="ECO:0000256" key="9">
    <source>
        <dbReference type="ARBA" id="ARBA00022989"/>
    </source>
</evidence>
<evidence type="ECO:0000259" key="14">
    <source>
        <dbReference type="Pfam" id="PF01292"/>
    </source>
</evidence>
<dbReference type="PANTHER" id="PTHR30529:SF3">
    <property type="entry name" value="CYTOCHROME B561 HOMOLOG 1"/>
    <property type="match status" value="1"/>
</dbReference>